<keyword evidence="3" id="KW-1185">Reference proteome</keyword>
<sequence>MAVYETFQRKFVVHMKLMILLSVLAVALARPDDGFYDNKYDSFNVKEVIGNIRLLKAYVLCFQSKGKCTPEGTVFKNRIPEALESECGKCTEKQKTMVAEVMKAIIELLPAEWDELVKIYKTNGQNLKDITPFIEKYAPK</sequence>
<accession>A0A194R1B5</accession>
<reference evidence="2 3" key="1">
    <citation type="journal article" date="2015" name="Nat. Commun.">
        <title>Outbred genome sequencing and CRISPR/Cas9 gene editing in butterflies.</title>
        <authorList>
            <person name="Li X."/>
            <person name="Fan D."/>
            <person name="Zhang W."/>
            <person name="Liu G."/>
            <person name="Zhang L."/>
            <person name="Zhao L."/>
            <person name="Fang X."/>
            <person name="Chen L."/>
            <person name="Dong Y."/>
            <person name="Chen Y."/>
            <person name="Ding Y."/>
            <person name="Zhao R."/>
            <person name="Feng M."/>
            <person name="Zhu Y."/>
            <person name="Feng Y."/>
            <person name="Jiang X."/>
            <person name="Zhu D."/>
            <person name="Xiang H."/>
            <person name="Feng X."/>
            <person name="Li S."/>
            <person name="Wang J."/>
            <person name="Zhang G."/>
            <person name="Kronforst M.R."/>
            <person name="Wang W."/>
        </authorList>
    </citation>
    <scope>NUCLEOTIDE SEQUENCE [LARGE SCALE GENOMIC DNA]</scope>
    <source>
        <strain evidence="2">Ya'a_city_454_Pm</strain>
        <tissue evidence="2">Whole body</tissue>
    </source>
</reference>
<dbReference type="SUPFAM" id="SSF100910">
    <property type="entry name" value="Chemosensory protein Csp2"/>
    <property type="match status" value="1"/>
</dbReference>
<name>A0A194R1B5_PAPMA</name>
<dbReference type="InParanoid" id="A0A194R1B5"/>
<dbReference type="EMBL" id="KQ461073">
    <property type="protein sequence ID" value="KPJ09636.1"/>
    <property type="molecule type" value="Genomic_DNA"/>
</dbReference>
<dbReference type="PANTHER" id="PTHR11257">
    <property type="entry name" value="CHEMOSENSORY PROTEIN-RELATED"/>
    <property type="match status" value="1"/>
</dbReference>
<dbReference type="Pfam" id="PF03392">
    <property type="entry name" value="OS-D"/>
    <property type="match status" value="1"/>
</dbReference>
<evidence type="ECO:0000313" key="2">
    <source>
        <dbReference type="EMBL" id="KPJ09636.1"/>
    </source>
</evidence>
<feature type="signal peptide" evidence="1">
    <location>
        <begin position="1"/>
        <end position="29"/>
    </location>
</feature>
<dbReference type="InterPro" id="IPR005055">
    <property type="entry name" value="A10/PebIII"/>
</dbReference>
<dbReference type="PANTHER" id="PTHR11257:SF12">
    <property type="entry name" value="EJACULATORY BULB-SPECIFIC PROTEIN 3-RELATED"/>
    <property type="match status" value="1"/>
</dbReference>
<feature type="chain" id="PRO_5008264828" evidence="1">
    <location>
        <begin position="30"/>
        <end position="140"/>
    </location>
</feature>
<organism evidence="2 3">
    <name type="scientific">Papilio machaon</name>
    <name type="common">Old World swallowtail butterfly</name>
    <dbReference type="NCBI Taxonomy" id="76193"/>
    <lineage>
        <taxon>Eukaryota</taxon>
        <taxon>Metazoa</taxon>
        <taxon>Ecdysozoa</taxon>
        <taxon>Arthropoda</taxon>
        <taxon>Hexapoda</taxon>
        <taxon>Insecta</taxon>
        <taxon>Pterygota</taxon>
        <taxon>Neoptera</taxon>
        <taxon>Endopterygota</taxon>
        <taxon>Lepidoptera</taxon>
        <taxon>Glossata</taxon>
        <taxon>Ditrysia</taxon>
        <taxon>Papilionoidea</taxon>
        <taxon>Papilionidae</taxon>
        <taxon>Papilioninae</taxon>
        <taxon>Papilio</taxon>
    </lineage>
</organism>
<keyword evidence="1" id="KW-0732">Signal</keyword>
<protein>
    <submittedName>
        <fullName evidence="2">Putative odorant-binding protein A10</fullName>
    </submittedName>
</protein>
<dbReference type="InterPro" id="IPR036682">
    <property type="entry name" value="OS_D_A10/PebIII_sf"/>
</dbReference>
<proteinExistence type="predicted"/>
<evidence type="ECO:0000313" key="3">
    <source>
        <dbReference type="Proteomes" id="UP000053240"/>
    </source>
</evidence>
<dbReference type="AlphaFoldDB" id="A0A194R1B5"/>
<evidence type="ECO:0000256" key="1">
    <source>
        <dbReference type="SAM" id="SignalP"/>
    </source>
</evidence>
<gene>
    <name evidence="2" type="ORF">RR48_13270</name>
</gene>
<dbReference type="Proteomes" id="UP000053240">
    <property type="component" value="Unassembled WGS sequence"/>
</dbReference>
<dbReference type="Gene3D" id="1.10.2080.10">
    <property type="entry name" value="Insect odorant-binding protein A10/Ejaculatory bulb-specific protein 3"/>
    <property type="match status" value="1"/>
</dbReference>